<proteinExistence type="predicted"/>
<dbReference type="PANTHER" id="PTHR34047">
    <property type="entry name" value="NUCLEAR INTRON MATURASE 1, MITOCHONDRIAL-RELATED"/>
    <property type="match status" value="1"/>
</dbReference>
<evidence type="ECO:0000259" key="1">
    <source>
        <dbReference type="PROSITE" id="PS50878"/>
    </source>
</evidence>
<protein>
    <recommendedName>
        <fullName evidence="1">Reverse transcriptase domain-containing protein</fullName>
    </recommendedName>
</protein>
<feature type="domain" description="Reverse transcriptase" evidence="1">
    <location>
        <begin position="1"/>
        <end position="310"/>
    </location>
</feature>
<evidence type="ECO:0000313" key="2">
    <source>
        <dbReference type="EMBL" id="DAD84250.1"/>
    </source>
</evidence>
<dbReference type="InterPro" id="IPR051083">
    <property type="entry name" value="GrpII_Intron_Splice-Mob/Def"/>
</dbReference>
<dbReference type="PANTHER" id="PTHR34047:SF8">
    <property type="entry name" value="PROTEIN YKFC"/>
    <property type="match status" value="1"/>
</dbReference>
<dbReference type="InterPro" id="IPR043502">
    <property type="entry name" value="DNA/RNA_pol_sf"/>
</dbReference>
<dbReference type="PROSITE" id="PS50878">
    <property type="entry name" value="RT_POL"/>
    <property type="match status" value="1"/>
</dbReference>
<accession>A0A8S5MQ19</accession>
<dbReference type="EMBL" id="BK014957">
    <property type="protein sequence ID" value="DAD84250.1"/>
    <property type="molecule type" value="Genomic_DNA"/>
</dbReference>
<dbReference type="SUPFAM" id="SSF56672">
    <property type="entry name" value="DNA/RNA polymerases"/>
    <property type="match status" value="1"/>
</dbReference>
<sequence>MTAKAKNLMNELIKRETLEQGGDDAYNALDDKNTWFARRYIREKDNIIDRIQNMLILGIYPKKEYKEVDIVSENKARKICPMHFDPWNVLFHAIKIVLEPIVERVLIYDSSAGRKGKGQVFGALRTQRAIRRHPKWAYYGKGDLRKYYLTIPHPVLLMILRRYVDDDLFIELIYQTMLDYSVDIEPLMLEEYERKQKYCIWADKGGIKYLGCKRGVTLGNPIGQMLGNLALSLVDYAMVHIEHAKGYHRHCDDITFFAETKEEAVRLLGRLDYWCNQYGLCLKASGHVAELHDEKKCVKGRCLDFVGYVYSRKNMRMRRRTKVKAAKAFGRVKSRKRRQELIGAYWGIARWGKCKHLWKKIVGDYPDNYKKEFKRKKNMSFKDIGIVSPKYSVDKNGKRIFSVQEYNQALLCQNHTIINILDFEDDVEVNGKGGRCWVLYEMKDCPGTEYKFCTSSKLIRQKLMKVREKNLLPVNDTFLFRVDKSGRYTYDLD</sequence>
<reference evidence="2" key="1">
    <citation type="journal article" date="2021" name="Proc. Natl. Acad. Sci. U.S.A.">
        <title>A Catalog of Tens of Thousands of Viruses from Human Metagenomes Reveals Hidden Associations with Chronic Diseases.</title>
        <authorList>
            <person name="Tisza M.J."/>
            <person name="Buck C.B."/>
        </authorList>
    </citation>
    <scope>NUCLEOTIDE SEQUENCE</scope>
    <source>
        <strain evidence="2">CtaLC6</strain>
    </source>
</reference>
<organism evidence="2">
    <name type="scientific">Siphoviridae sp. ctaLC6</name>
    <dbReference type="NCBI Taxonomy" id="2826387"/>
    <lineage>
        <taxon>Viruses</taxon>
        <taxon>Duplodnaviria</taxon>
        <taxon>Heunggongvirae</taxon>
        <taxon>Uroviricota</taxon>
        <taxon>Caudoviricetes</taxon>
    </lineage>
</organism>
<dbReference type="InterPro" id="IPR000477">
    <property type="entry name" value="RT_dom"/>
</dbReference>
<name>A0A8S5MQ19_9CAUD</name>